<dbReference type="Proteomes" id="UP000238375">
    <property type="component" value="Unassembled WGS sequence"/>
</dbReference>
<dbReference type="RefSeq" id="WP_106136876.1">
    <property type="nucleotide sequence ID" value="NZ_PVTE01000004.1"/>
</dbReference>
<gene>
    <name evidence="1" type="ORF">CLV58_104142</name>
</gene>
<protein>
    <submittedName>
        <fullName evidence="1">Uncharacterized protein</fullName>
    </submittedName>
</protein>
<keyword evidence="2" id="KW-1185">Reference proteome</keyword>
<sequence>MLVTVEGVYQDGQIRLDDTVSVQNDTKVIVTFLNEKRAAQPAPKRLTLDDFSFKQTRELLKDYKGSFSDAVIDERREAL</sequence>
<evidence type="ECO:0000313" key="1">
    <source>
        <dbReference type="EMBL" id="PRY43011.1"/>
    </source>
</evidence>
<dbReference type="AlphaFoldDB" id="A0A2T0TBI5"/>
<name>A0A2T0TBI5_9BACT</name>
<dbReference type="EMBL" id="PVTE01000004">
    <property type="protein sequence ID" value="PRY43011.1"/>
    <property type="molecule type" value="Genomic_DNA"/>
</dbReference>
<proteinExistence type="predicted"/>
<evidence type="ECO:0000313" key="2">
    <source>
        <dbReference type="Proteomes" id="UP000238375"/>
    </source>
</evidence>
<dbReference type="OrthoDB" id="964121at2"/>
<reference evidence="1 2" key="1">
    <citation type="submission" date="2018-03" db="EMBL/GenBank/DDBJ databases">
        <title>Genomic Encyclopedia of Archaeal and Bacterial Type Strains, Phase II (KMG-II): from individual species to whole genera.</title>
        <authorList>
            <person name="Goeker M."/>
        </authorList>
    </citation>
    <scope>NUCLEOTIDE SEQUENCE [LARGE SCALE GENOMIC DNA]</scope>
    <source>
        <strain evidence="1 2">DSM 28354</strain>
    </source>
</reference>
<organism evidence="1 2">
    <name type="scientific">Spirosoma oryzae</name>
    <dbReference type="NCBI Taxonomy" id="1469603"/>
    <lineage>
        <taxon>Bacteria</taxon>
        <taxon>Pseudomonadati</taxon>
        <taxon>Bacteroidota</taxon>
        <taxon>Cytophagia</taxon>
        <taxon>Cytophagales</taxon>
        <taxon>Cytophagaceae</taxon>
        <taxon>Spirosoma</taxon>
    </lineage>
</organism>
<accession>A0A2T0TBI5</accession>
<comment type="caution">
    <text evidence="1">The sequence shown here is derived from an EMBL/GenBank/DDBJ whole genome shotgun (WGS) entry which is preliminary data.</text>
</comment>